<protein>
    <submittedName>
        <fullName evidence="1">Uncharacterized protein</fullName>
    </submittedName>
</protein>
<dbReference type="AlphaFoldDB" id="A0A7R9WX55"/>
<dbReference type="EMBL" id="HBEF01014390">
    <property type="protein sequence ID" value="CAD8336876.1"/>
    <property type="molecule type" value="Transcribed_RNA"/>
</dbReference>
<gene>
    <name evidence="1" type="ORF">CAUS1442_LOCUS9004</name>
</gene>
<accession>A0A7R9WX55</accession>
<organism evidence="1">
    <name type="scientific">Craspedostauros australis</name>
    <dbReference type="NCBI Taxonomy" id="1486917"/>
    <lineage>
        <taxon>Eukaryota</taxon>
        <taxon>Sar</taxon>
        <taxon>Stramenopiles</taxon>
        <taxon>Ochrophyta</taxon>
        <taxon>Bacillariophyta</taxon>
        <taxon>Bacillariophyceae</taxon>
        <taxon>Bacillariophycidae</taxon>
        <taxon>Naviculales</taxon>
        <taxon>Naviculaceae</taxon>
        <taxon>Craspedostauros</taxon>
    </lineage>
</organism>
<sequence length="316" mass="35570">MAPSAKASNGSGRFVFWVAIVGGFLLGSSSRKGILDIGGSMAMKQTNSYFQSSAMGKEEAEAEESNNPIDTTLIIITSLIPTHPSLRIINQTIDSLRFLQGLPSNSPLFISIDKPAQEKQPGDFDRLRQYIDNLNQTYGVLDHVTLIEAPGHVGISGNIKQAVDRVQTKYLYMIQHDFAFARTINHTETIQVMEQYPKDMRIVRFNKRSNFAAGVDKGDCFGMETPVDNVNGLHFTKTKGWSDNNHLATKEYYDEVLGLFHEFFKVRARPVRYNMPLEWVMMNHAGSNCTWWGPHLYGARGEPPTLRHLDGRNTQQ</sequence>
<reference evidence="1" key="1">
    <citation type="submission" date="2021-01" db="EMBL/GenBank/DDBJ databases">
        <authorList>
            <person name="Corre E."/>
            <person name="Pelletier E."/>
            <person name="Niang G."/>
            <person name="Scheremetjew M."/>
            <person name="Finn R."/>
            <person name="Kale V."/>
            <person name="Holt S."/>
            <person name="Cochrane G."/>
            <person name="Meng A."/>
            <person name="Brown T."/>
            <person name="Cohen L."/>
        </authorList>
    </citation>
    <scope>NUCLEOTIDE SEQUENCE</scope>
    <source>
        <strain evidence="1">CCMP3328</strain>
    </source>
</reference>
<name>A0A7R9WX55_9STRA</name>
<evidence type="ECO:0000313" key="1">
    <source>
        <dbReference type="EMBL" id="CAD8336876.1"/>
    </source>
</evidence>
<proteinExistence type="predicted"/>